<dbReference type="AlphaFoldDB" id="A0A1G6WWN7"/>
<reference evidence="2" key="1">
    <citation type="submission" date="2016-10" db="EMBL/GenBank/DDBJ databases">
        <authorList>
            <person name="Varghese N."/>
            <person name="Submissions S."/>
        </authorList>
    </citation>
    <scope>NUCLEOTIDE SEQUENCE [LARGE SCALE GENOMIC DNA]</scope>
    <source>
        <strain evidence="2">DSM 18609</strain>
    </source>
</reference>
<gene>
    <name evidence="1" type="ORF">SAMN04488024_107145</name>
</gene>
<evidence type="ECO:0008006" key="3">
    <source>
        <dbReference type="Google" id="ProtNLM"/>
    </source>
</evidence>
<dbReference type="EMBL" id="FMZH01000007">
    <property type="protein sequence ID" value="SDD70209.1"/>
    <property type="molecule type" value="Genomic_DNA"/>
</dbReference>
<protein>
    <recommendedName>
        <fullName evidence="3">Outer membrane lipoprotein-sorting protein</fullName>
    </recommendedName>
</protein>
<organism evidence="1 2">
    <name type="scientific">Pedobacter soli</name>
    <dbReference type="NCBI Taxonomy" id="390242"/>
    <lineage>
        <taxon>Bacteria</taxon>
        <taxon>Pseudomonadati</taxon>
        <taxon>Bacteroidota</taxon>
        <taxon>Sphingobacteriia</taxon>
        <taxon>Sphingobacteriales</taxon>
        <taxon>Sphingobacteriaceae</taxon>
        <taxon>Pedobacter</taxon>
    </lineage>
</organism>
<dbReference type="Proteomes" id="UP000199455">
    <property type="component" value="Unassembled WGS sequence"/>
</dbReference>
<proteinExistence type="predicted"/>
<evidence type="ECO:0000313" key="2">
    <source>
        <dbReference type="Proteomes" id="UP000199455"/>
    </source>
</evidence>
<accession>A0A1G6WWN7</accession>
<name>A0A1G6WWN7_9SPHI</name>
<keyword evidence="2" id="KW-1185">Reference proteome</keyword>
<evidence type="ECO:0000313" key="1">
    <source>
        <dbReference type="EMBL" id="SDD70209.1"/>
    </source>
</evidence>
<sequence length="235" mass="26879">MYAPKITLLLFFLFTKGIILKNDPITISTLIERTGDAYAKTVRYLDSGKVVSTFKNAGISPTSTAIYFRTAYSDAGPFNFEYYKLGQSNSLYIINRDKKRMVQSWWGINNKTRTYLTLDEALAAAQGVSTLASTMIPKFLFVKDGALGLNIFNDMRDHLLLQPEMINKTLCYKLSGSYKTGTAIIWIGQNDFLIRKIDIDQTIKNIEFHTEYFFTPYNSSDNAEFQFRPNRTIKL</sequence>